<name>A0ABD3H116_9MARC</name>
<evidence type="ECO:0000256" key="1">
    <source>
        <dbReference type="SAM" id="Phobius"/>
    </source>
</evidence>
<feature type="transmembrane region" description="Helical" evidence="1">
    <location>
        <begin position="49"/>
        <end position="77"/>
    </location>
</feature>
<feature type="transmembrane region" description="Helical" evidence="1">
    <location>
        <begin position="15"/>
        <end position="37"/>
    </location>
</feature>
<organism evidence="2 3">
    <name type="scientific">Riccia sorocarpa</name>
    <dbReference type="NCBI Taxonomy" id="122646"/>
    <lineage>
        <taxon>Eukaryota</taxon>
        <taxon>Viridiplantae</taxon>
        <taxon>Streptophyta</taxon>
        <taxon>Embryophyta</taxon>
        <taxon>Marchantiophyta</taxon>
        <taxon>Marchantiopsida</taxon>
        <taxon>Marchantiidae</taxon>
        <taxon>Marchantiales</taxon>
        <taxon>Ricciaceae</taxon>
        <taxon>Riccia</taxon>
    </lineage>
</organism>
<dbReference type="Proteomes" id="UP001633002">
    <property type="component" value="Unassembled WGS sequence"/>
</dbReference>
<keyword evidence="1" id="KW-0472">Membrane</keyword>
<evidence type="ECO:0000313" key="2">
    <source>
        <dbReference type="EMBL" id="KAL3685233.1"/>
    </source>
</evidence>
<reference evidence="2 3" key="1">
    <citation type="submission" date="2024-09" db="EMBL/GenBank/DDBJ databases">
        <title>Chromosome-scale assembly of Riccia sorocarpa.</title>
        <authorList>
            <person name="Paukszto L."/>
        </authorList>
    </citation>
    <scope>NUCLEOTIDE SEQUENCE [LARGE SCALE GENOMIC DNA]</scope>
    <source>
        <strain evidence="2">LP-2024</strain>
        <tissue evidence="2">Aerial parts of the thallus</tissue>
    </source>
</reference>
<gene>
    <name evidence="2" type="ORF">R1sor_003255</name>
</gene>
<evidence type="ECO:0008006" key="4">
    <source>
        <dbReference type="Google" id="ProtNLM"/>
    </source>
</evidence>
<protein>
    <recommendedName>
        <fullName evidence="4">Transmembrane protein</fullName>
    </recommendedName>
</protein>
<keyword evidence="3" id="KW-1185">Reference proteome</keyword>
<accession>A0ABD3H116</accession>
<evidence type="ECO:0000313" key="3">
    <source>
        <dbReference type="Proteomes" id="UP001633002"/>
    </source>
</evidence>
<dbReference type="AlphaFoldDB" id="A0ABD3H116"/>
<sequence length="154" mass="16229">MADDYGSCTAACGGFWGFFGGAVASILFLIFGILAIIPSSPFTHRETTFGVVLIVLAVTGLATLVGLLVGGLAGIIIGGCLDTIWVDRSRKYLLDSICVKPNAIRNVLLVEITVQELGENRLNWCLNDFAFQASNADAPPVLEICSCLTSSGDV</sequence>
<keyword evidence="1" id="KW-0812">Transmembrane</keyword>
<comment type="caution">
    <text evidence="2">The sequence shown here is derived from an EMBL/GenBank/DDBJ whole genome shotgun (WGS) entry which is preliminary data.</text>
</comment>
<keyword evidence="1" id="KW-1133">Transmembrane helix</keyword>
<proteinExistence type="predicted"/>
<dbReference type="EMBL" id="JBJQOH010000006">
    <property type="protein sequence ID" value="KAL3685233.1"/>
    <property type="molecule type" value="Genomic_DNA"/>
</dbReference>